<feature type="transmembrane region" description="Helical" evidence="12">
    <location>
        <begin position="12"/>
        <end position="30"/>
    </location>
</feature>
<keyword evidence="2" id="KW-1003">Cell membrane</keyword>
<dbReference type="SUPFAM" id="SSF58104">
    <property type="entry name" value="Methyl-accepting chemotaxis protein (MCP) signaling domain"/>
    <property type="match status" value="1"/>
</dbReference>
<feature type="transmembrane region" description="Helical" evidence="12">
    <location>
        <begin position="355"/>
        <end position="381"/>
    </location>
</feature>
<dbReference type="Gene3D" id="3.30.450.20">
    <property type="entry name" value="PAS domain"/>
    <property type="match status" value="1"/>
</dbReference>
<dbReference type="CDD" id="cd11386">
    <property type="entry name" value="MCP_signal"/>
    <property type="match status" value="1"/>
</dbReference>
<keyword evidence="9 11" id="KW-0807">Transducer</keyword>
<evidence type="ECO:0000256" key="5">
    <source>
        <dbReference type="ARBA" id="ARBA00022519"/>
    </source>
</evidence>
<evidence type="ECO:0000256" key="11">
    <source>
        <dbReference type="PROSITE-ProRule" id="PRU00284"/>
    </source>
</evidence>
<organism evidence="16 17">
    <name type="scientific">Pseudomonas fluorescens</name>
    <dbReference type="NCBI Taxonomy" id="294"/>
    <lineage>
        <taxon>Bacteria</taxon>
        <taxon>Pseudomonadati</taxon>
        <taxon>Pseudomonadota</taxon>
        <taxon>Gammaproteobacteria</taxon>
        <taxon>Pseudomonadales</taxon>
        <taxon>Pseudomonadaceae</taxon>
        <taxon>Pseudomonas</taxon>
    </lineage>
</organism>
<dbReference type="GO" id="GO:0006935">
    <property type="term" value="P:chemotaxis"/>
    <property type="evidence" value="ECO:0007669"/>
    <property type="project" value="UniProtKB-KW"/>
</dbReference>
<dbReference type="InterPro" id="IPR003660">
    <property type="entry name" value="HAMP_dom"/>
</dbReference>
<proteinExistence type="inferred from homology"/>
<dbReference type="OrthoDB" id="2489132at2"/>
<evidence type="ECO:0000256" key="7">
    <source>
        <dbReference type="ARBA" id="ARBA00022989"/>
    </source>
</evidence>
<keyword evidence="6 12" id="KW-0812">Transmembrane</keyword>
<evidence type="ECO:0000259" key="13">
    <source>
        <dbReference type="PROSITE" id="PS50111"/>
    </source>
</evidence>
<accession>A0A5E6SM01</accession>
<evidence type="ECO:0000256" key="10">
    <source>
        <dbReference type="ARBA" id="ARBA00029447"/>
    </source>
</evidence>
<dbReference type="PANTHER" id="PTHR32089">
    <property type="entry name" value="METHYL-ACCEPTING CHEMOTAXIS PROTEIN MCPB"/>
    <property type="match status" value="1"/>
</dbReference>
<dbReference type="Pfam" id="PF00015">
    <property type="entry name" value="MCPsignal"/>
    <property type="match status" value="1"/>
</dbReference>
<dbReference type="CDD" id="cd06225">
    <property type="entry name" value="HAMP"/>
    <property type="match status" value="1"/>
</dbReference>
<dbReference type="EMBL" id="CABVHF010000005">
    <property type="protein sequence ID" value="VVM77038.1"/>
    <property type="molecule type" value="Genomic_DNA"/>
</dbReference>
<dbReference type="Pfam" id="PF00672">
    <property type="entry name" value="HAMP"/>
    <property type="match status" value="1"/>
</dbReference>
<dbReference type="PROSITE" id="PS50885">
    <property type="entry name" value="HAMP"/>
    <property type="match status" value="1"/>
</dbReference>
<dbReference type="AlphaFoldDB" id="A0A5E6SM01"/>
<name>A0A5E6SM01_PSEFL</name>
<feature type="domain" description="T-SNARE coiled-coil homology" evidence="14">
    <location>
        <begin position="624"/>
        <end position="686"/>
    </location>
</feature>
<dbReference type="GO" id="GO:0007165">
    <property type="term" value="P:signal transduction"/>
    <property type="evidence" value="ECO:0007669"/>
    <property type="project" value="UniProtKB-KW"/>
</dbReference>
<comment type="subcellular location">
    <subcellularLocation>
        <location evidence="1">Cell inner membrane</location>
        <topology evidence="1">Multi-pass membrane protein</topology>
    </subcellularLocation>
</comment>
<dbReference type="InterPro" id="IPR000727">
    <property type="entry name" value="T_SNARE_dom"/>
</dbReference>
<evidence type="ECO:0000256" key="3">
    <source>
        <dbReference type="ARBA" id="ARBA00022481"/>
    </source>
</evidence>
<reference evidence="16 17" key="1">
    <citation type="submission" date="2019-09" db="EMBL/GenBank/DDBJ databases">
        <authorList>
            <person name="Chandra G."/>
            <person name="Truman W A."/>
        </authorList>
    </citation>
    <scope>NUCLEOTIDE SEQUENCE [LARGE SCALE GENOMIC DNA]</scope>
    <source>
        <strain evidence="16">PS631</strain>
    </source>
</reference>
<dbReference type="PROSITE" id="PS50111">
    <property type="entry name" value="CHEMOTAXIS_TRANSDUC_2"/>
    <property type="match status" value="1"/>
</dbReference>
<dbReference type="SMART" id="SM00304">
    <property type="entry name" value="HAMP"/>
    <property type="match status" value="2"/>
</dbReference>
<dbReference type="PANTHER" id="PTHR32089:SF119">
    <property type="entry name" value="METHYL-ACCEPTING CHEMOTAXIS PROTEIN CTPL"/>
    <property type="match status" value="1"/>
</dbReference>
<keyword evidence="4" id="KW-0145">Chemotaxis</keyword>
<keyword evidence="3" id="KW-0488">Methylation</keyword>
<evidence type="ECO:0000256" key="9">
    <source>
        <dbReference type="ARBA" id="ARBA00023224"/>
    </source>
</evidence>
<keyword evidence="5" id="KW-0997">Cell inner membrane</keyword>
<protein>
    <submittedName>
        <fullName evidence="16">Methyl-accepting chemotaxis protein McpU</fullName>
    </submittedName>
</protein>
<dbReference type="PROSITE" id="PS50192">
    <property type="entry name" value="T_SNARE"/>
    <property type="match status" value="1"/>
</dbReference>
<dbReference type="FunFam" id="1.10.287.950:FF:000001">
    <property type="entry name" value="Methyl-accepting chemotaxis sensory transducer"/>
    <property type="match status" value="1"/>
</dbReference>
<evidence type="ECO:0000256" key="6">
    <source>
        <dbReference type="ARBA" id="ARBA00022692"/>
    </source>
</evidence>
<dbReference type="Gene3D" id="1.10.287.950">
    <property type="entry name" value="Methyl-accepting chemotaxis protein"/>
    <property type="match status" value="1"/>
</dbReference>
<evidence type="ECO:0000259" key="15">
    <source>
        <dbReference type="PROSITE" id="PS50885"/>
    </source>
</evidence>
<evidence type="ECO:0000313" key="17">
    <source>
        <dbReference type="Proteomes" id="UP000399692"/>
    </source>
</evidence>
<dbReference type="CDD" id="cd12913">
    <property type="entry name" value="PDC1_MCP_like"/>
    <property type="match status" value="1"/>
</dbReference>
<comment type="similarity">
    <text evidence="10">Belongs to the methyl-accepting chemotaxis (MCP) protein family.</text>
</comment>
<dbReference type="Proteomes" id="UP000399692">
    <property type="component" value="Unassembled WGS sequence"/>
</dbReference>
<sequence>MKVKSIQHSVAMLAGVSVLAVAAALVIYALHAGSETQILVEKSTEELLEKSTESRLRSLAHAKVAQVQAELAYPMMIAKTIAQTNASLSTEEDSQSTSNQRLRKEMTNLTHKILLENPELIDLYTAWEPSAFDQEKLGTFEGESKNSGRFTPWWYRDSSGQPQLATLGDELESQKMLPTGVREGEYYLCPRESLSPCAIDPAPYDVAGKQTLMSSFNAPIIADGHFKGVAGASLSLAFIQRLITQANQELYGGAGKVALLSSNRRIVGFSADDKILGGDSREVLSGTLQGLVQMGVTDDGVFKFDRENGRIYLLQPFSVEGSKPWLLVLDLPVDVVMADLHELESQLSERRANDIWGMTLVGLSVSLAALGVIWLISFGIARPMRQMVAMLDDIAQGEGDLTRRLVSSRSDELRAIADGFNAFLSKLQSTIHQVTSSVSGLRNSSQSTANIAAQTSSEVQKQLAEIELVATAVHEMTATAQDVARNASLAAQAANHADEAAADGKRIVHSAAEASAQLALEIQKATQVVELLADESESISAILVTISGIAEQTNLLALNAAIEAARAGEQGRGFAVVADEVRHLAQRTRKATDEIQAMISQLQQGTQQVVEVMAQSQTRTELTLRQSEDAQKALDTIAQAVSVISDMNAQIASAAEEQSSVAEEINLNVSNIGSVANYVAKNAGDVSLASIELWTLAENQHRLMNVFKI</sequence>
<dbReference type="GO" id="GO:0005886">
    <property type="term" value="C:plasma membrane"/>
    <property type="evidence" value="ECO:0007669"/>
    <property type="project" value="UniProtKB-SubCell"/>
</dbReference>
<evidence type="ECO:0000256" key="2">
    <source>
        <dbReference type="ARBA" id="ARBA00022475"/>
    </source>
</evidence>
<evidence type="ECO:0000256" key="1">
    <source>
        <dbReference type="ARBA" id="ARBA00004429"/>
    </source>
</evidence>
<evidence type="ECO:0000259" key="14">
    <source>
        <dbReference type="PROSITE" id="PS50192"/>
    </source>
</evidence>
<gene>
    <name evidence="16" type="primary">mcpU_2</name>
    <name evidence="16" type="ORF">PS631_02123</name>
</gene>
<dbReference type="InterPro" id="IPR004089">
    <property type="entry name" value="MCPsignal_dom"/>
</dbReference>
<dbReference type="SMART" id="SM00283">
    <property type="entry name" value="MA"/>
    <property type="match status" value="1"/>
</dbReference>
<feature type="domain" description="HAMP" evidence="15">
    <location>
        <begin position="378"/>
        <end position="432"/>
    </location>
</feature>
<keyword evidence="8 12" id="KW-0472">Membrane</keyword>
<evidence type="ECO:0000256" key="8">
    <source>
        <dbReference type="ARBA" id="ARBA00023136"/>
    </source>
</evidence>
<feature type="domain" description="Methyl-accepting transducer" evidence="13">
    <location>
        <begin position="437"/>
        <end position="673"/>
    </location>
</feature>
<evidence type="ECO:0000313" key="16">
    <source>
        <dbReference type="EMBL" id="VVM77038.1"/>
    </source>
</evidence>
<keyword evidence="7 12" id="KW-1133">Transmembrane helix</keyword>
<evidence type="ECO:0000256" key="4">
    <source>
        <dbReference type="ARBA" id="ARBA00022500"/>
    </source>
</evidence>
<evidence type="ECO:0000256" key="12">
    <source>
        <dbReference type="SAM" id="Phobius"/>
    </source>
</evidence>